<name>A0ABW4HYF9_9BACI</name>
<accession>A0ABW4HYF9</accession>
<dbReference type="PROSITE" id="PS51372">
    <property type="entry name" value="PRD_2"/>
    <property type="match status" value="1"/>
</dbReference>
<evidence type="ECO:0000313" key="2">
    <source>
        <dbReference type="EMBL" id="MFD1610158.1"/>
    </source>
</evidence>
<dbReference type="InterPro" id="IPR036634">
    <property type="entry name" value="PRD_sf"/>
</dbReference>
<dbReference type="Proteomes" id="UP001597221">
    <property type="component" value="Unassembled WGS sequence"/>
</dbReference>
<dbReference type="Pfam" id="PF00874">
    <property type="entry name" value="PRD"/>
    <property type="match status" value="1"/>
</dbReference>
<protein>
    <submittedName>
        <fullName evidence="2">PRD domain-containing protein</fullName>
    </submittedName>
</protein>
<keyword evidence="3" id="KW-1185">Reference proteome</keyword>
<gene>
    <name evidence="2" type="ORF">ACFSBH_21310</name>
</gene>
<sequence length="121" mass="14266">MNLESYKERLQILLEQEVISQKSYDVSLQAFEQLMEAIDKTDIEQAEMLFTHLPMALERRKKGEEFPSPSLEIKREVKGSIHYDFAVEQVRMVEELLDDSLPEGEKQFLYMHFTNVLNINL</sequence>
<evidence type="ECO:0000259" key="1">
    <source>
        <dbReference type="PROSITE" id="PS51372"/>
    </source>
</evidence>
<proteinExistence type="predicted"/>
<feature type="domain" description="PRD" evidence="1">
    <location>
        <begin position="18"/>
        <end position="121"/>
    </location>
</feature>
<dbReference type="Gene3D" id="1.10.1790.10">
    <property type="entry name" value="PRD domain"/>
    <property type="match status" value="1"/>
</dbReference>
<evidence type="ECO:0000313" key="3">
    <source>
        <dbReference type="Proteomes" id="UP001597221"/>
    </source>
</evidence>
<dbReference type="EMBL" id="JBHUDE010000167">
    <property type="protein sequence ID" value="MFD1610158.1"/>
    <property type="molecule type" value="Genomic_DNA"/>
</dbReference>
<dbReference type="RefSeq" id="WP_251512304.1">
    <property type="nucleotide sequence ID" value="NZ_JAMBON010000005.1"/>
</dbReference>
<organism evidence="2 3">
    <name type="scientific">Oceanobacillus luteolus</name>
    <dbReference type="NCBI Taxonomy" id="1274358"/>
    <lineage>
        <taxon>Bacteria</taxon>
        <taxon>Bacillati</taxon>
        <taxon>Bacillota</taxon>
        <taxon>Bacilli</taxon>
        <taxon>Bacillales</taxon>
        <taxon>Bacillaceae</taxon>
        <taxon>Oceanobacillus</taxon>
    </lineage>
</organism>
<dbReference type="InterPro" id="IPR011608">
    <property type="entry name" value="PRD"/>
</dbReference>
<comment type="caution">
    <text evidence="2">The sequence shown here is derived from an EMBL/GenBank/DDBJ whole genome shotgun (WGS) entry which is preliminary data.</text>
</comment>
<reference evidence="3" key="1">
    <citation type="journal article" date="2019" name="Int. J. Syst. Evol. Microbiol.">
        <title>The Global Catalogue of Microorganisms (GCM) 10K type strain sequencing project: providing services to taxonomists for standard genome sequencing and annotation.</title>
        <authorList>
            <consortium name="The Broad Institute Genomics Platform"/>
            <consortium name="The Broad Institute Genome Sequencing Center for Infectious Disease"/>
            <person name="Wu L."/>
            <person name="Ma J."/>
        </authorList>
    </citation>
    <scope>NUCLEOTIDE SEQUENCE [LARGE SCALE GENOMIC DNA]</scope>
    <source>
        <strain evidence="3">CGMCC 1.12376</strain>
    </source>
</reference>
<dbReference type="SUPFAM" id="SSF63520">
    <property type="entry name" value="PTS-regulatory domain, PRD"/>
    <property type="match status" value="1"/>
</dbReference>